<feature type="signal peptide" evidence="1">
    <location>
        <begin position="1"/>
        <end position="17"/>
    </location>
</feature>
<proteinExistence type="predicted"/>
<reference evidence="2 3" key="1">
    <citation type="journal article" date="2013" name="Environ. Microbiol.">
        <title>Genome analysis of Chitinivibrio alkaliphilus gen. nov., sp. nov., a novel extremely haloalkaliphilic anaerobic chitinolytic bacterium from the candidate phylum Termite Group 3.</title>
        <authorList>
            <person name="Sorokin D.Y."/>
            <person name="Gumerov V.M."/>
            <person name="Rakitin A.L."/>
            <person name="Beletsky A.V."/>
            <person name="Damste J.S."/>
            <person name="Muyzer G."/>
            <person name="Mardanov A.V."/>
            <person name="Ravin N.V."/>
        </authorList>
    </citation>
    <scope>NUCLEOTIDE SEQUENCE [LARGE SCALE GENOMIC DNA]</scope>
    <source>
        <strain evidence="2 3">ACht1</strain>
    </source>
</reference>
<evidence type="ECO:0000313" key="3">
    <source>
        <dbReference type="Proteomes" id="UP000017148"/>
    </source>
</evidence>
<organism evidence="2 3">
    <name type="scientific">Chitinivibrio alkaliphilus ACht1</name>
    <dbReference type="NCBI Taxonomy" id="1313304"/>
    <lineage>
        <taxon>Bacteria</taxon>
        <taxon>Pseudomonadati</taxon>
        <taxon>Fibrobacterota</taxon>
        <taxon>Chitinivibrionia</taxon>
        <taxon>Chitinivibrionales</taxon>
        <taxon>Chitinivibrionaceae</taxon>
        <taxon>Chitinivibrio</taxon>
    </lineage>
</organism>
<keyword evidence="3" id="KW-1185">Reference proteome</keyword>
<dbReference type="RefSeq" id="WP_022637756.1">
    <property type="nucleotide sequence ID" value="NZ_ASJR01000034.1"/>
</dbReference>
<name>U7D473_9BACT</name>
<protein>
    <submittedName>
        <fullName evidence="2">Uncharacterized protein</fullName>
    </submittedName>
</protein>
<dbReference type="EMBL" id="ASJR01000034">
    <property type="protein sequence ID" value="ERP30763.1"/>
    <property type="molecule type" value="Genomic_DNA"/>
</dbReference>
<evidence type="ECO:0000256" key="1">
    <source>
        <dbReference type="SAM" id="SignalP"/>
    </source>
</evidence>
<keyword evidence="1" id="KW-0732">Signal</keyword>
<feature type="chain" id="PRO_5004678957" evidence="1">
    <location>
        <begin position="18"/>
        <end position="108"/>
    </location>
</feature>
<evidence type="ECO:0000313" key="2">
    <source>
        <dbReference type="EMBL" id="ERP30763.1"/>
    </source>
</evidence>
<sequence length="108" mass="12096">MAVVVVLALVLSSCSLSEPTAPSRSAETLSAVYSLVRDRALFANRLDPPDMYSSPGALCYALHDTLHGSTYSFFIEPYERESYLNRFTPLHQSLTFPCAWVFLKIRSM</sequence>
<comment type="caution">
    <text evidence="2">The sequence shown here is derived from an EMBL/GenBank/DDBJ whole genome shotgun (WGS) entry which is preliminary data.</text>
</comment>
<accession>U7D473</accession>
<gene>
    <name evidence="2" type="ORF">CALK_2405</name>
</gene>
<dbReference type="AlphaFoldDB" id="U7D473"/>
<dbReference type="Proteomes" id="UP000017148">
    <property type="component" value="Unassembled WGS sequence"/>
</dbReference>
<dbReference type="STRING" id="1313304.CALK_2405"/>